<evidence type="ECO:0000313" key="3">
    <source>
        <dbReference type="Proteomes" id="UP000199233"/>
    </source>
</evidence>
<evidence type="ECO:0000313" key="2">
    <source>
        <dbReference type="EMBL" id="SEQ16071.1"/>
    </source>
</evidence>
<proteinExistence type="predicted"/>
<dbReference type="EMBL" id="FOFS01000004">
    <property type="protein sequence ID" value="SEQ16071.1"/>
    <property type="molecule type" value="Genomic_DNA"/>
</dbReference>
<protein>
    <recommendedName>
        <fullName evidence="4">MetA-pathway of phenol degradation</fullName>
    </recommendedName>
</protein>
<dbReference type="Proteomes" id="UP000199233">
    <property type="component" value="Unassembled WGS sequence"/>
</dbReference>
<accession>A0A1H9DRP2</accession>
<organism evidence="2 3">
    <name type="scientific">Solimonas aquatica</name>
    <dbReference type="NCBI Taxonomy" id="489703"/>
    <lineage>
        <taxon>Bacteria</taxon>
        <taxon>Pseudomonadati</taxon>
        <taxon>Pseudomonadota</taxon>
        <taxon>Gammaproteobacteria</taxon>
        <taxon>Nevskiales</taxon>
        <taxon>Nevskiaceae</taxon>
        <taxon>Solimonas</taxon>
    </lineage>
</organism>
<evidence type="ECO:0008006" key="4">
    <source>
        <dbReference type="Google" id="ProtNLM"/>
    </source>
</evidence>
<dbReference type="STRING" id="489703.SAMN04488038_104139"/>
<dbReference type="AlphaFoldDB" id="A0A1H9DRP2"/>
<keyword evidence="1" id="KW-0732">Signal</keyword>
<evidence type="ECO:0000256" key="1">
    <source>
        <dbReference type="SAM" id="SignalP"/>
    </source>
</evidence>
<dbReference type="RefSeq" id="WP_143068864.1">
    <property type="nucleotide sequence ID" value="NZ_FOFS01000004.1"/>
</dbReference>
<feature type="signal peptide" evidence="1">
    <location>
        <begin position="1"/>
        <end position="30"/>
    </location>
</feature>
<dbReference type="OrthoDB" id="7505154at2"/>
<feature type="chain" id="PRO_5011588420" description="MetA-pathway of phenol degradation" evidence="1">
    <location>
        <begin position="31"/>
        <end position="252"/>
    </location>
</feature>
<name>A0A1H9DRP2_9GAMM</name>
<sequence length="252" mass="27614">MTEKKAASHPTSRRLPGGVLLLALCPLAQAGPPFRTDDPEPVDDGHIEAYLFTEATHVRDNTDGTLLGAELNYGAAPDLQLSITLPLAFDLSDDPQWHTRYGATELGAKYRFVHEQEDGWLPQISFYPAVEIPQNDQGPASTFLPLWAQKSIGRCDVFGGGGYRINPGRDRRNNQFFGIGTLCAVTPTLGLGTELYTETPDSHEGKTGTGMSLALHQDFSERWHLVASLGRGLRNAGDTNLVSYYVGLEWTR</sequence>
<keyword evidence="3" id="KW-1185">Reference proteome</keyword>
<gene>
    <name evidence="2" type="ORF">SAMN04488038_104139</name>
</gene>
<reference evidence="3" key="1">
    <citation type="submission" date="2016-10" db="EMBL/GenBank/DDBJ databases">
        <authorList>
            <person name="Varghese N."/>
            <person name="Submissions S."/>
        </authorList>
    </citation>
    <scope>NUCLEOTIDE SEQUENCE [LARGE SCALE GENOMIC DNA]</scope>
    <source>
        <strain evidence="3">DSM 25927</strain>
    </source>
</reference>